<dbReference type="HOGENOM" id="CLU_000288_138_6_1"/>
<name>A0A0D0A353_9AGAM</name>
<sequence length="172" mass="18865">MLLVSGFDAEEHVSTTGQEATSSKLLREFYNSLAKSPLPRFINSRLILPCLVYPATATQVDRSVSHVVFEIQASGLRPLEVTPLHELDKAGIPLGALQLVRPWNSRLLGPSTRLDPAAEQRLLLTLLQPFGALLLAELPHNECRRIASFTVLVAQPVDSASISQSKVRTFTI</sequence>
<feature type="non-terminal residue" evidence="1">
    <location>
        <position position="172"/>
    </location>
</feature>
<keyword evidence="2" id="KW-1185">Reference proteome</keyword>
<reference evidence="2" key="2">
    <citation type="submission" date="2015-01" db="EMBL/GenBank/DDBJ databases">
        <title>Evolutionary Origins and Diversification of the Mycorrhizal Mutualists.</title>
        <authorList>
            <consortium name="DOE Joint Genome Institute"/>
            <consortium name="Mycorrhizal Genomics Consortium"/>
            <person name="Kohler A."/>
            <person name="Kuo A."/>
            <person name="Nagy L.G."/>
            <person name="Floudas D."/>
            <person name="Copeland A."/>
            <person name="Barry K.W."/>
            <person name="Cichocki N."/>
            <person name="Veneault-Fourrey C."/>
            <person name="LaButti K."/>
            <person name="Lindquist E.A."/>
            <person name="Lipzen A."/>
            <person name="Lundell T."/>
            <person name="Morin E."/>
            <person name="Murat C."/>
            <person name="Riley R."/>
            <person name="Ohm R."/>
            <person name="Sun H."/>
            <person name="Tunlid A."/>
            <person name="Henrissat B."/>
            <person name="Grigoriev I.V."/>
            <person name="Hibbett D.S."/>
            <person name="Martin F."/>
        </authorList>
    </citation>
    <scope>NUCLEOTIDE SEQUENCE [LARGE SCALE GENOMIC DNA]</scope>
    <source>
        <strain evidence="2">441</strain>
    </source>
</reference>
<accession>A0A0D0A353</accession>
<gene>
    <name evidence="1" type="ORF">PISMIDRAFT_675829</name>
</gene>
<dbReference type="OrthoDB" id="2684694at2759"/>
<proteinExistence type="predicted"/>
<evidence type="ECO:0000313" key="1">
    <source>
        <dbReference type="EMBL" id="KIK26468.1"/>
    </source>
</evidence>
<evidence type="ECO:0000313" key="2">
    <source>
        <dbReference type="Proteomes" id="UP000054018"/>
    </source>
</evidence>
<organism evidence="1 2">
    <name type="scientific">Pisolithus microcarpus 441</name>
    <dbReference type="NCBI Taxonomy" id="765257"/>
    <lineage>
        <taxon>Eukaryota</taxon>
        <taxon>Fungi</taxon>
        <taxon>Dikarya</taxon>
        <taxon>Basidiomycota</taxon>
        <taxon>Agaricomycotina</taxon>
        <taxon>Agaricomycetes</taxon>
        <taxon>Agaricomycetidae</taxon>
        <taxon>Boletales</taxon>
        <taxon>Sclerodermatineae</taxon>
        <taxon>Pisolithaceae</taxon>
        <taxon>Pisolithus</taxon>
    </lineage>
</organism>
<protein>
    <submittedName>
        <fullName evidence="1">Uncharacterized protein</fullName>
    </submittedName>
</protein>
<dbReference type="Proteomes" id="UP000054018">
    <property type="component" value="Unassembled WGS sequence"/>
</dbReference>
<dbReference type="AlphaFoldDB" id="A0A0D0A353"/>
<reference evidence="1 2" key="1">
    <citation type="submission" date="2014-04" db="EMBL/GenBank/DDBJ databases">
        <authorList>
            <consortium name="DOE Joint Genome Institute"/>
            <person name="Kuo A."/>
            <person name="Kohler A."/>
            <person name="Costa M.D."/>
            <person name="Nagy L.G."/>
            <person name="Floudas D."/>
            <person name="Copeland A."/>
            <person name="Barry K.W."/>
            <person name="Cichocki N."/>
            <person name="Veneault-Fourrey C."/>
            <person name="LaButti K."/>
            <person name="Lindquist E.A."/>
            <person name="Lipzen A."/>
            <person name="Lundell T."/>
            <person name="Morin E."/>
            <person name="Murat C."/>
            <person name="Sun H."/>
            <person name="Tunlid A."/>
            <person name="Henrissat B."/>
            <person name="Grigoriev I.V."/>
            <person name="Hibbett D.S."/>
            <person name="Martin F."/>
            <person name="Nordberg H.P."/>
            <person name="Cantor M.N."/>
            <person name="Hua S.X."/>
        </authorList>
    </citation>
    <scope>NUCLEOTIDE SEQUENCE [LARGE SCALE GENOMIC DNA]</scope>
    <source>
        <strain evidence="1 2">441</strain>
    </source>
</reference>
<dbReference type="EMBL" id="KN833701">
    <property type="protein sequence ID" value="KIK26468.1"/>
    <property type="molecule type" value="Genomic_DNA"/>
</dbReference>